<dbReference type="InterPro" id="IPR051911">
    <property type="entry name" value="SDR_oxidoreductase"/>
</dbReference>
<comment type="similarity">
    <text evidence="1 3">Belongs to the short-chain dehydrogenases/reductases (SDR) family.</text>
</comment>
<dbReference type="InterPro" id="IPR036291">
    <property type="entry name" value="NAD(P)-bd_dom_sf"/>
</dbReference>
<evidence type="ECO:0000313" key="5">
    <source>
        <dbReference type="EMBL" id="MCQ8241664.1"/>
    </source>
</evidence>
<dbReference type="PANTHER" id="PTHR43976">
    <property type="entry name" value="SHORT CHAIN DEHYDROGENASE"/>
    <property type="match status" value="1"/>
</dbReference>
<dbReference type="InterPro" id="IPR002347">
    <property type="entry name" value="SDR_fam"/>
</dbReference>
<keyword evidence="6" id="KW-1185">Reference proteome</keyword>
<reference evidence="5 6" key="1">
    <citation type="submission" date="2022-06" db="EMBL/GenBank/DDBJ databases">
        <title>Rhizosaccharibacter gen. nov. sp. nov. KSS12, endophytic bacteria isolated from sugarcane.</title>
        <authorList>
            <person name="Pitiwittayakul N."/>
        </authorList>
    </citation>
    <scope>NUCLEOTIDE SEQUENCE [LARGE SCALE GENOMIC DNA]</scope>
    <source>
        <strain evidence="5 6">KSS12</strain>
    </source>
</reference>
<dbReference type="Pfam" id="PF00106">
    <property type="entry name" value="adh_short"/>
    <property type="match status" value="1"/>
</dbReference>
<evidence type="ECO:0000313" key="6">
    <source>
        <dbReference type="Proteomes" id="UP001524547"/>
    </source>
</evidence>
<dbReference type="PANTHER" id="PTHR43976:SF16">
    <property type="entry name" value="SHORT-CHAIN DEHYDROGENASE_REDUCTASE FAMILY PROTEIN"/>
    <property type="match status" value="1"/>
</dbReference>
<feature type="compositionally biased region" description="Basic and acidic residues" evidence="4">
    <location>
        <begin position="7"/>
        <end position="17"/>
    </location>
</feature>
<comment type="caution">
    <text evidence="5">The sequence shown here is derived from an EMBL/GenBank/DDBJ whole genome shotgun (WGS) entry which is preliminary data.</text>
</comment>
<organism evidence="5 6">
    <name type="scientific">Rhizosaccharibacter radicis</name>
    <dbReference type="NCBI Taxonomy" id="2782605"/>
    <lineage>
        <taxon>Bacteria</taxon>
        <taxon>Pseudomonadati</taxon>
        <taxon>Pseudomonadota</taxon>
        <taxon>Alphaproteobacteria</taxon>
        <taxon>Acetobacterales</taxon>
        <taxon>Acetobacteraceae</taxon>
        <taxon>Rhizosaccharibacter</taxon>
    </lineage>
</organism>
<dbReference type="Proteomes" id="UP001524547">
    <property type="component" value="Unassembled WGS sequence"/>
</dbReference>
<protein>
    <submittedName>
        <fullName evidence="5">SDR family oxidoreductase</fullName>
    </submittedName>
</protein>
<dbReference type="PRINTS" id="PR00080">
    <property type="entry name" value="SDRFAMILY"/>
</dbReference>
<evidence type="ECO:0000256" key="3">
    <source>
        <dbReference type="RuleBase" id="RU000363"/>
    </source>
</evidence>
<dbReference type="PRINTS" id="PR00081">
    <property type="entry name" value="GDHRDH"/>
</dbReference>
<dbReference type="RefSeq" id="WP_422920406.1">
    <property type="nucleotide sequence ID" value="NZ_JAMZEJ010000007.1"/>
</dbReference>
<evidence type="ECO:0000256" key="4">
    <source>
        <dbReference type="SAM" id="MobiDB-lite"/>
    </source>
</evidence>
<feature type="region of interest" description="Disordered" evidence="4">
    <location>
        <begin position="1"/>
        <end position="42"/>
    </location>
</feature>
<evidence type="ECO:0000256" key="2">
    <source>
        <dbReference type="ARBA" id="ARBA00023002"/>
    </source>
</evidence>
<keyword evidence="2" id="KW-0560">Oxidoreductase</keyword>
<dbReference type="EMBL" id="JAMZEJ010000007">
    <property type="protein sequence ID" value="MCQ8241664.1"/>
    <property type="molecule type" value="Genomic_DNA"/>
</dbReference>
<dbReference type="Gene3D" id="3.40.50.720">
    <property type="entry name" value="NAD(P)-binding Rossmann-like Domain"/>
    <property type="match status" value="1"/>
</dbReference>
<accession>A0ABT1W106</accession>
<sequence length="296" mass="31801">MEQGDDLSQRVDGHDRTIANVSRTVDHRQSPHSPPYLGNRQPTRSAFMPTVLITGCSSGFGLDTAKLFLGKGWKVVATMRQPRTDILPASDNLIVLPLDVTDRESIARALAKAGEIDVLVNNAGFGAAVPIELIEPETARQLFETNMLGTLSMLQAVLPGFRARRGGVVINVTSTVTLRPLPLVSVYRASKAAVNALTESLAIEMEPFGVRVHIVLPGRSPETSFGNNALPHLRGLDNPDYKPLIEGMIARFRDDTGPVTCAGDVAAAVWRAATDTHAPLRIPAGEDAVQWMAEAG</sequence>
<dbReference type="CDD" id="cd05374">
    <property type="entry name" value="17beta-HSD-like_SDR_c"/>
    <property type="match status" value="1"/>
</dbReference>
<evidence type="ECO:0000256" key="1">
    <source>
        <dbReference type="ARBA" id="ARBA00006484"/>
    </source>
</evidence>
<gene>
    <name evidence="5" type="ORF">NFI88_12545</name>
</gene>
<proteinExistence type="inferred from homology"/>
<name>A0ABT1W106_9PROT</name>
<dbReference type="SUPFAM" id="SSF51735">
    <property type="entry name" value="NAD(P)-binding Rossmann-fold domains"/>
    <property type="match status" value="1"/>
</dbReference>